<dbReference type="EMBL" id="KE747815">
    <property type="protein sequence ID" value="RMZ68324.1"/>
    <property type="molecule type" value="Genomic_DNA"/>
</dbReference>
<proteinExistence type="predicted"/>
<gene>
    <name evidence="1" type="ORF">GMOD_00009932</name>
</gene>
<protein>
    <submittedName>
        <fullName evidence="1">Uncharacterized protein</fullName>
    </submittedName>
</protein>
<organism evidence="1 2">
    <name type="scientific">Pyrenophora seminiperda CCB06</name>
    <dbReference type="NCBI Taxonomy" id="1302712"/>
    <lineage>
        <taxon>Eukaryota</taxon>
        <taxon>Fungi</taxon>
        <taxon>Dikarya</taxon>
        <taxon>Ascomycota</taxon>
        <taxon>Pezizomycotina</taxon>
        <taxon>Dothideomycetes</taxon>
        <taxon>Pleosporomycetidae</taxon>
        <taxon>Pleosporales</taxon>
        <taxon>Pleosporineae</taxon>
        <taxon>Pleosporaceae</taxon>
        <taxon>Pyrenophora</taxon>
    </lineage>
</organism>
<evidence type="ECO:0000313" key="2">
    <source>
        <dbReference type="Proteomes" id="UP000265663"/>
    </source>
</evidence>
<dbReference type="AlphaFoldDB" id="A0A3M7M1P2"/>
<dbReference type="Proteomes" id="UP000265663">
    <property type="component" value="Unassembled WGS sequence"/>
</dbReference>
<keyword evidence="2" id="KW-1185">Reference proteome</keyword>
<sequence length="46" mass="5241">MSDTTYARAHPRVRLVHVAKKVCGTSRHTDPRGKEWYIHSFSLASS</sequence>
<name>A0A3M7M1P2_9PLEO</name>
<reference evidence="1 2" key="1">
    <citation type="journal article" date="2014" name="PLoS ONE">
        <title>De novo Genome Assembly of the Fungal Plant Pathogen Pyrenophora semeniperda.</title>
        <authorList>
            <person name="Soliai M.M."/>
            <person name="Meyer S.E."/>
            <person name="Udall J.A."/>
            <person name="Elzinga D.E."/>
            <person name="Hermansen R.A."/>
            <person name="Bodily P.M."/>
            <person name="Hart A.A."/>
            <person name="Coleman C.E."/>
        </authorList>
    </citation>
    <scope>NUCLEOTIDE SEQUENCE [LARGE SCALE GENOMIC DNA]</scope>
    <source>
        <strain evidence="1 2">CCB06</strain>
        <tissue evidence="1">Mycelium</tissue>
    </source>
</reference>
<evidence type="ECO:0000313" key="1">
    <source>
        <dbReference type="EMBL" id="RMZ68324.1"/>
    </source>
</evidence>
<accession>A0A3M7M1P2</accession>